<dbReference type="AlphaFoldDB" id="A0A8H3XBG2"/>
<name>A0A8H3XBG2_GIGMA</name>
<accession>A0A8H3XBG2</accession>
<keyword evidence="2" id="KW-1185">Reference proteome</keyword>
<dbReference type="EMBL" id="WTPW01001338">
    <property type="protein sequence ID" value="KAF0441542.1"/>
    <property type="molecule type" value="Genomic_DNA"/>
</dbReference>
<dbReference type="OrthoDB" id="2385177at2759"/>
<evidence type="ECO:0000313" key="2">
    <source>
        <dbReference type="Proteomes" id="UP000439903"/>
    </source>
</evidence>
<sequence length="599" mass="69507">MGLTHSNEENNDGKRQILNRLSEKCDRGFKFDKDIVRKASKISFKFSTTLDEDIINLLNSQYDIDNECIHEFDVFCNKNFILTEKLKADLPWLSIFLGISHEKIKKKLQKFKISTIYTHEKWEKAEIILDSCIEPTTEFIEDVKSALKKNTNLDKIEALRKITKDYGSFYAERLVFGKAKFKEKINSNTTNEVSRTYNTELQLEVLTAQNNFSNIINNEEHEVFNYSYSKSGSTGGDDYTQWEIIEYSDIHLIFDLLDFDDSCKNLREQILDILGYRILRAGVEHLRFNLAESKPLVFPLGNELAKIDLSKCHIYASIMNENIKQMFSIRIDYVAEDTVEFIIDLIKLKKEKNDKLTKIFSKSKLTKIFSKSFKNSYPFKLCWIVVGKPGVFDFDMKVSKYPVTLRSYKYTYNDFYKESRSMLSKVIEIPKHLRTCMLSTCVLESSPEIDRFNMPIIVGTHFSPSNCSVRLFAYSSDGGSFNDDNVFGKFSLHFCAVDLDMTNDIKFGQAYVKWNRNEANRYISYGAFENPCLNQILSRKENNENFILVNLLTNCSKHQGLINVTQNEIIYGSFNSCCMNRINCKDCNEGKMAYLEIPL</sequence>
<gene>
    <name evidence="1" type="ORF">F8M41_003789</name>
</gene>
<reference evidence="1 2" key="1">
    <citation type="journal article" date="2019" name="Environ. Microbiol.">
        <title>At the nexus of three kingdoms: the genome of the mycorrhizal fungus Gigaspora margarita provides insights into plant, endobacterial and fungal interactions.</title>
        <authorList>
            <person name="Venice F."/>
            <person name="Ghignone S."/>
            <person name="Salvioli di Fossalunga A."/>
            <person name="Amselem J."/>
            <person name="Novero M."/>
            <person name="Xianan X."/>
            <person name="Sedzielewska Toro K."/>
            <person name="Morin E."/>
            <person name="Lipzen A."/>
            <person name="Grigoriev I.V."/>
            <person name="Henrissat B."/>
            <person name="Martin F.M."/>
            <person name="Bonfante P."/>
        </authorList>
    </citation>
    <scope>NUCLEOTIDE SEQUENCE [LARGE SCALE GENOMIC DNA]</scope>
    <source>
        <strain evidence="1 2">BEG34</strain>
    </source>
</reference>
<proteinExistence type="predicted"/>
<comment type="caution">
    <text evidence="1">The sequence shown here is derived from an EMBL/GenBank/DDBJ whole genome shotgun (WGS) entry which is preliminary data.</text>
</comment>
<dbReference type="Proteomes" id="UP000439903">
    <property type="component" value="Unassembled WGS sequence"/>
</dbReference>
<organism evidence="1 2">
    <name type="scientific">Gigaspora margarita</name>
    <dbReference type="NCBI Taxonomy" id="4874"/>
    <lineage>
        <taxon>Eukaryota</taxon>
        <taxon>Fungi</taxon>
        <taxon>Fungi incertae sedis</taxon>
        <taxon>Mucoromycota</taxon>
        <taxon>Glomeromycotina</taxon>
        <taxon>Glomeromycetes</taxon>
        <taxon>Diversisporales</taxon>
        <taxon>Gigasporaceae</taxon>
        <taxon>Gigaspora</taxon>
    </lineage>
</organism>
<protein>
    <submittedName>
        <fullName evidence="1">Hsp70 family protein</fullName>
    </submittedName>
</protein>
<evidence type="ECO:0000313" key="1">
    <source>
        <dbReference type="EMBL" id="KAF0441542.1"/>
    </source>
</evidence>